<protein>
    <submittedName>
        <fullName evidence="2">Uncharacterized protein</fullName>
    </submittedName>
</protein>
<sequence length="92" mass="8847">MFVAAAAAATASDASAWTRSGAVTGLRGTTSFGGSGSCSGGTCAWQGGGTGPAGNSWSRSGSASCSAGSCTRQGQGTGPRGHSYSYSRTVSR</sequence>
<proteinExistence type="predicted"/>
<comment type="caution">
    <text evidence="2">The sequence shown here is derived from an EMBL/GenBank/DDBJ whole genome shotgun (WGS) entry which is preliminary data.</text>
</comment>
<dbReference type="EMBL" id="JAFCLK010000029">
    <property type="protein sequence ID" value="MBR1139368.1"/>
    <property type="molecule type" value="Genomic_DNA"/>
</dbReference>
<evidence type="ECO:0000256" key="1">
    <source>
        <dbReference type="SAM" id="MobiDB-lite"/>
    </source>
</evidence>
<keyword evidence="3" id="KW-1185">Reference proteome</keyword>
<dbReference type="Proteomes" id="UP001314635">
    <property type="component" value="Unassembled WGS sequence"/>
</dbReference>
<gene>
    <name evidence="2" type="ORF">JQ619_26785</name>
</gene>
<evidence type="ECO:0000313" key="2">
    <source>
        <dbReference type="EMBL" id="MBR1139368.1"/>
    </source>
</evidence>
<feature type="compositionally biased region" description="Low complexity" evidence="1">
    <location>
        <begin position="53"/>
        <end position="69"/>
    </location>
</feature>
<organism evidence="2 3">
    <name type="scientific">Bradyrhizobium denitrificans</name>
    <dbReference type="NCBI Taxonomy" id="2734912"/>
    <lineage>
        <taxon>Bacteria</taxon>
        <taxon>Pseudomonadati</taxon>
        <taxon>Pseudomonadota</taxon>
        <taxon>Alphaproteobacteria</taxon>
        <taxon>Hyphomicrobiales</taxon>
        <taxon>Nitrobacteraceae</taxon>
        <taxon>Bradyrhizobium</taxon>
    </lineage>
</organism>
<accession>A0ABS5GDE0</accession>
<reference evidence="3" key="1">
    <citation type="journal article" date="2021" name="ISME J.">
        <title>Evolutionary origin and ecological implication of a unique nif island in free-living Bradyrhizobium lineages.</title>
        <authorList>
            <person name="Tao J."/>
        </authorList>
    </citation>
    <scope>NUCLEOTIDE SEQUENCE [LARGE SCALE GENOMIC DNA]</scope>
    <source>
        <strain evidence="3">SZCCT0094</strain>
    </source>
</reference>
<evidence type="ECO:0000313" key="3">
    <source>
        <dbReference type="Proteomes" id="UP001314635"/>
    </source>
</evidence>
<feature type="region of interest" description="Disordered" evidence="1">
    <location>
        <begin position="49"/>
        <end position="92"/>
    </location>
</feature>
<name>A0ABS5GDE0_9BRAD</name>